<dbReference type="PROSITE" id="PS01186">
    <property type="entry name" value="EGF_2"/>
    <property type="match status" value="1"/>
</dbReference>
<feature type="signal peptide" evidence="4">
    <location>
        <begin position="1"/>
        <end position="21"/>
    </location>
</feature>
<dbReference type="Gene3D" id="2.60.40.3210">
    <property type="entry name" value="Zona pellucida, ZP-N domain"/>
    <property type="match status" value="1"/>
</dbReference>
<dbReference type="Pfam" id="PF00008">
    <property type="entry name" value="EGF"/>
    <property type="match status" value="1"/>
</dbReference>
<reference evidence="7 8" key="1">
    <citation type="submission" date="2014-04" db="EMBL/GenBank/DDBJ databases">
        <title>Genome evolution of avian class.</title>
        <authorList>
            <person name="Zhang G."/>
            <person name="Li C."/>
        </authorList>
    </citation>
    <scope>NUCLEOTIDE SEQUENCE [LARGE SCALE GENOMIC DNA]</scope>
    <source>
        <strain evidence="7">BGI_N307</strain>
    </source>
</reference>
<keyword evidence="8" id="KW-1185">Reference proteome</keyword>
<evidence type="ECO:0000256" key="4">
    <source>
        <dbReference type="SAM" id="SignalP"/>
    </source>
</evidence>
<dbReference type="Proteomes" id="UP000053875">
    <property type="component" value="Unassembled WGS sequence"/>
</dbReference>
<dbReference type="Pfam" id="PF23344">
    <property type="entry name" value="ZP-N"/>
    <property type="match status" value="1"/>
</dbReference>
<feature type="non-terminal residue" evidence="7">
    <location>
        <position position="1"/>
    </location>
</feature>
<dbReference type="PROSITE" id="PS50026">
    <property type="entry name" value="EGF_3"/>
    <property type="match status" value="1"/>
</dbReference>
<proteinExistence type="predicted"/>
<organism evidence="7 8">
    <name type="scientific">Dryobates pubescens</name>
    <name type="common">Downy woodpecker</name>
    <name type="synonym">Picoides pubescens</name>
    <dbReference type="NCBI Taxonomy" id="118200"/>
    <lineage>
        <taxon>Eukaryota</taxon>
        <taxon>Metazoa</taxon>
        <taxon>Chordata</taxon>
        <taxon>Craniata</taxon>
        <taxon>Vertebrata</taxon>
        <taxon>Euteleostomi</taxon>
        <taxon>Archelosauria</taxon>
        <taxon>Archosauria</taxon>
        <taxon>Dinosauria</taxon>
        <taxon>Saurischia</taxon>
        <taxon>Theropoda</taxon>
        <taxon>Coelurosauria</taxon>
        <taxon>Aves</taxon>
        <taxon>Neognathae</taxon>
        <taxon>Neoaves</taxon>
        <taxon>Telluraves</taxon>
        <taxon>Coraciimorphae</taxon>
        <taxon>Piciformes</taxon>
        <taxon>Picidae</taxon>
        <taxon>Dryobates</taxon>
    </lineage>
</organism>
<dbReference type="InterPro" id="IPR055355">
    <property type="entry name" value="ZP-C"/>
</dbReference>
<dbReference type="CDD" id="cd00054">
    <property type="entry name" value="EGF_CA"/>
    <property type="match status" value="1"/>
</dbReference>
<evidence type="ECO:0000256" key="3">
    <source>
        <dbReference type="PROSITE-ProRule" id="PRU00076"/>
    </source>
</evidence>
<dbReference type="Gene3D" id="2.10.25.10">
    <property type="entry name" value="Laminin"/>
    <property type="match status" value="1"/>
</dbReference>
<dbReference type="InterPro" id="IPR055356">
    <property type="entry name" value="ZP-N"/>
</dbReference>
<feature type="disulfide bond" evidence="3">
    <location>
        <begin position="70"/>
        <end position="79"/>
    </location>
</feature>
<name>A0A093GRF6_DRYPU</name>
<gene>
    <name evidence="7" type="ORF">N307_03357</name>
</gene>
<evidence type="ECO:0000259" key="5">
    <source>
        <dbReference type="PROSITE" id="PS50026"/>
    </source>
</evidence>
<feature type="domain" description="EGF-like" evidence="5">
    <location>
        <begin position="43"/>
        <end position="80"/>
    </location>
</feature>
<dbReference type="PANTHER" id="PTHR14002:SF53">
    <property type="entry name" value="UROMODULIN"/>
    <property type="match status" value="1"/>
</dbReference>
<evidence type="ECO:0000256" key="1">
    <source>
        <dbReference type="ARBA" id="ARBA00022729"/>
    </source>
</evidence>
<dbReference type="Gene3D" id="2.60.40.4100">
    <property type="entry name" value="Zona pellucida, ZP-C domain"/>
    <property type="match status" value="1"/>
</dbReference>
<dbReference type="SUPFAM" id="SSF57196">
    <property type="entry name" value="EGF/Laminin"/>
    <property type="match status" value="1"/>
</dbReference>
<feature type="chain" id="PRO_5001884565" evidence="4">
    <location>
        <begin position="22"/>
        <end position="285"/>
    </location>
</feature>
<dbReference type="InterPro" id="IPR001507">
    <property type="entry name" value="ZP_dom"/>
</dbReference>
<feature type="domain" description="ZP" evidence="6">
    <location>
        <begin position="87"/>
        <end position="285"/>
    </location>
</feature>
<protein>
    <submittedName>
        <fullName evidence="7">Uromodulin</fullName>
    </submittedName>
</protein>
<dbReference type="PROSITE" id="PS00022">
    <property type="entry name" value="EGF_1"/>
    <property type="match status" value="1"/>
</dbReference>
<dbReference type="Pfam" id="PF00100">
    <property type="entry name" value="Zona_pellucida"/>
    <property type="match status" value="1"/>
</dbReference>
<sequence length="285" mass="31764">QERTLRCLLLASALCLAGCDSNQSKLLGSADPRPGAALRVERSPAACLPNPCQHQGKCQLLEDSLPVCSCKPGFTGPLCQDVVMKLACKEDHMKMMVRKEVFEHLRIPLELVHLRSRACRVSESREEGQLFWAATLTRENYTACGSLIQQNSSHVSYCNGIESEWAAGTEVISRRAQLRVDFSCIYTYEEVVKLPFALTAVDKLVQFVVREEHINISMRLYRSPAYLQPYQLPATAIPITATLYVLLRAEGQQQLRHFQLSAEECWATASAAPDGGLRHSLIEEG</sequence>
<evidence type="ECO:0000259" key="6">
    <source>
        <dbReference type="PROSITE" id="PS51034"/>
    </source>
</evidence>
<dbReference type="PANTHER" id="PTHR14002">
    <property type="entry name" value="ENDOGLIN/TGF-BETA RECEPTOR TYPE III"/>
    <property type="match status" value="1"/>
</dbReference>
<evidence type="ECO:0000313" key="7">
    <source>
        <dbReference type="EMBL" id="KFV71951.1"/>
    </source>
</evidence>
<dbReference type="InterPro" id="IPR000742">
    <property type="entry name" value="EGF"/>
</dbReference>
<keyword evidence="1 4" id="KW-0732">Signal</keyword>
<keyword evidence="2 3" id="KW-1015">Disulfide bond</keyword>
<comment type="caution">
    <text evidence="3">Lacks conserved residue(s) required for the propagation of feature annotation.</text>
</comment>
<feature type="non-terminal residue" evidence="7">
    <location>
        <position position="285"/>
    </location>
</feature>
<dbReference type="PROSITE" id="PS51034">
    <property type="entry name" value="ZP_2"/>
    <property type="match status" value="1"/>
</dbReference>
<dbReference type="STRING" id="118200.A0A093GRF6"/>
<dbReference type="EMBL" id="KL216912">
    <property type="protein sequence ID" value="KFV71951.1"/>
    <property type="molecule type" value="Genomic_DNA"/>
</dbReference>
<accession>A0A093GRF6</accession>
<dbReference type="AlphaFoldDB" id="A0A093GRF6"/>
<dbReference type="SMART" id="SM00181">
    <property type="entry name" value="EGF"/>
    <property type="match status" value="1"/>
</dbReference>
<dbReference type="InterPro" id="IPR042235">
    <property type="entry name" value="ZP-C_dom"/>
</dbReference>
<evidence type="ECO:0000313" key="8">
    <source>
        <dbReference type="Proteomes" id="UP000053875"/>
    </source>
</evidence>
<keyword evidence="3" id="KW-0245">EGF-like domain</keyword>
<evidence type="ECO:0000256" key="2">
    <source>
        <dbReference type="ARBA" id="ARBA00023157"/>
    </source>
</evidence>